<comment type="caution">
    <text evidence="2">The sequence shown here is derived from an EMBL/GenBank/DDBJ whole genome shotgun (WGS) entry which is preliminary data.</text>
</comment>
<name>A0ABS8VWD8_9PROT</name>
<gene>
    <name evidence="2" type="ORF">LWC05_15555</name>
</gene>
<keyword evidence="1" id="KW-1133">Transmembrane helix</keyword>
<reference evidence="2 3" key="1">
    <citation type="submission" date="2021-12" db="EMBL/GenBank/DDBJ databases">
        <title>Genome sequence of Acetobacter sicerae DmPark20a_162.</title>
        <authorList>
            <person name="Chaston J.M."/>
        </authorList>
    </citation>
    <scope>NUCLEOTIDE SEQUENCE [LARGE SCALE GENOMIC DNA]</scope>
    <source>
        <strain evidence="2 3">DmPark20a_162</strain>
    </source>
</reference>
<evidence type="ECO:0008006" key="4">
    <source>
        <dbReference type="Google" id="ProtNLM"/>
    </source>
</evidence>
<dbReference type="RefSeq" id="WP_232878964.1">
    <property type="nucleotide sequence ID" value="NZ_JAJSOJ010000066.1"/>
</dbReference>
<keyword evidence="3" id="KW-1185">Reference proteome</keyword>
<dbReference type="Proteomes" id="UP001521074">
    <property type="component" value="Unassembled WGS sequence"/>
</dbReference>
<accession>A0ABS8VWD8</accession>
<protein>
    <recommendedName>
        <fullName evidence="4">DUF3592 domain-containing protein</fullName>
    </recommendedName>
</protein>
<evidence type="ECO:0000313" key="2">
    <source>
        <dbReference type="EMBL" id="MCE0745292.1"/>
    </source>
</evidence>
<organism evidence="2 3">
    <name type="scientific">Acetobacter sicerae</name>
    <dbReference type="NCBI Taxonomy" id="85325"/>
    <lineage>
        <taxon>Bacteria</taxon>
        <taxon>Pseudomonadati</taxon>
        <taxon>Pseudomonadota</taxon>
        <taxon>Alphaproteobacteria</taxon>
        <taxon>Acetobacterales</taxon>
        <taxon>Acetobacteraceae</taxon>
        <taxon>Acetobacter</taxon>
    </lineage>
</organism>
<keyword evidence="1" id="KW-0812">Transmembrane</keyword>
<proteinExistence type="predicted"/>
<sequence length="332" mass="38012">MPPLPQGLSVFRMQAFFRRKNLFKKLQTYRTDRQKIYEAKPRKPAADMTSTWTLPPELDCVLPRSVVRQHSKDIPLLWRGVIPLYMFFFITGGAFLGACLSFHHLEKHGLVTPATIENAYPVKHRNRRHRYWRCDISYSFVTPNGATIHGKDSTPLVHDCRQKIGKIISVRYLRETPEKNISASSFAVSKRTAVHLFVVLTGLTVYVTLTTACVSFLFSLKEKRLLMWGVPTAGTISKTYIFKRKDGPHLTIWCRYARQNGRIKTVRRTFSLYGHTDKGASILQKFGTNTTVLYDPARPWLAALYPLEIFRVQESPASHPLPMTAEKTDPVS</sequence>
<feature type="transmembrane region" description="Helical" evidence="1">
    <location>
        <begin position="76"/>
        <end position="103"/>
    </location>
</feature>
<feature type="transmembrane region" description="Helical" evidence="1">
    <location>
        <begin position="194"/>
        <end position="218"/>
    </location>
</feature>
<evidence type="ECO:0000256" key="1">
    <source>
        <dbReference type="SAM" id="Phobius"/>
    </source>
</evidence>
<keyword evidence="1" id="KW-0472">Membrane</keyword>
<evidence type="ECO:0000313" key="3">
    <source>
        <dbReference type="Proteomes" id="UP001521074"/>
    </source>
</evidence>
<dbReference type="EMBL" id="JAJSOJ010000066">
    <property type="protein sequence ID" value="MCE0745292.1"/>
    <property type="molecule type" value="Genomic_DNA"/>
</dbReference>